<dbReference type="HOGENOM" id="CLU_2913736_0_0_9"/>
<dbReference type="OrthoDB" id="6194834at2"/>
<proteinExistence type="predicted"/>
<dbReference type="KEGG" id="csc:Csac_2758"/>
<name>A4XN38_CALS8</name>
<sequence>MPEDLTSLNDYLKKYNWKFADQLGSVIIYKKEDQQLVIKMWMFTQKYIVYELYQHTLDSLK</sequence>
<gene>
    <name evidence="1" type="ordered locus">Csac_2758</name>
</gene>
<dbReference type="RefSeq" id="WP_011918240.1">
    <property type="nucleotide sequence ID" value="NC_009437.1"/>
</dbReference>
<dbReference type="STRING" id="351627.Csac_2758"/>
<dbReference type="AlphaFoldDB" id="A4XN38"/>
<dbReference type="Proteomes" id="UP000000256">
    <property type="component" value="Chromosome"/>
</dbReference>
<evidence type="ECO:0000313" key="2">
    <source>
        <dbReference type="Proteomes" id="UP000000256"/>
    </source>
</evidence>
<reference evidence="1 2" key="1">
    <citation type="journal article" date="2008" name="Appl. Environ. Microbiol.">
        <title>Hydrogenomics of the extremely thermophilic bacterium Caldicellulosiruptor saccharolyticus.</title>
        <authorList>
            <person name="van de Werken H.J."/>
            <person name="Verhaart M.R."/>
            <person name="VanFossen A.L."/>
            <person name="Willquist K."/>
            <person name="Lewis D.L."/>
            <person name="Nichols J.D."/>
            <person name="Goorissen H.P."/>
            <person name="Mongodin E.F."/>
            <person name="Nelson K.E."/>
            <person name="van Niel E.W."/>
            <person name="Stams A.J."/>
            <person name="Ward D.E."/>
            <person name="de Vos W.M."/>
            <person name="van der Oost J."/>
            <person name="Kelly R.M."/>
            <person name="Kengen S.W."/>
        </authorList>
    </citation>
    <scope>NUCLEOTIDE SEQUENCE [LARGE SCALE GENOMIC DNA]</scope>
    <source>
        <strain evidence="2">ATCC 43494 / DSM 8903 / Tp8T 6331</strain>
    </source>
</reference>
<protein>
    <submittedName>
        <fullName evidence="1">Uncharacterized protein</fullName>
    </submittedName>
</protein>
<dbReference type="EMBL" id="CP000679">
    <property type="protein sequence ID" value="ABP68323.1"/>
    <property type="molecule type" value="Genomic_DNA"/>
</dbReference>
<keyword evidence="2" id="KW-1185">Reference proteome</keyword>
<organism evidence="1 2">
    <name type="scientific">Caldicellulosiruptor saccharolyticus (strain ATCC 43494 / DSM 8903 / Tp8T 6331)</name>
    <dbReference type="NCBI Taxonomy" id="351627"/>
    <lineage>
        <taxon>Bacteria</taxon>
        <taxon>Bacillati</taxon>
        <taxon>Bacillota</taxon>
        <taxon>Bacillota incertae sedis</taxon>
        <taxon>Caldicellulosiruptorales</taxon>
        <taxon>Caldicellulosiruptoraceae</taxon>
        <taxon>Caldicellulosiruptor</taxon>
    </lineage>
</organism>
<evidence type="ECO:0000313" key="1">
    <source>
        <dbReference type="EMBL" id="ABP68323.1"/>
    </source>
</evidence>
<accession>A4XN38</accession>